<dbReference type="SMART" id="SM00937">
    <property type="entry name" value="PCRF"/>
    <property type="match status" value="1"/>
</dbReference>
<evidence type="ECO:0000256" key="1">
    <source>
        <dbReference type="ARBA" id="ARBA00002986"/>
    </source>
</evidence>
<feature type="modified residue" description="N5-methylglutamine" evidence="5">
    <location>
        <position position="232"/>
    </location>
</feature>
<dbReference type="Pfam" id="PF00472">
    <property type="entry name" value="RF-1"/>
    <property type="match status" value="1"/>
</dbReference>
<dbReference type="InterPro" id="IPR000352">
    <property type="entry name" value="Pep_chain_release_fac_I"/>
</dbReference>
<dbReference type="InterPro" id="IPR050057">
    <property type="entry name" value="Prokaryotic/Mito_RF"/>
</dbReference>
<evidence type="ECO:0000256" key="5">
    <source>
        <dbReference type="HAMAP-Rule" id="MF_00093"/>
    </source>
</evidence>
<dbReference type="Gene3D" id="3.30.70.1660">
    <property type="match status" value="2"/>
</dbReference>
<dbReference type="RefSeq" id="WP_395822417.1">
    <property type="nucleotide sequence ID" value="NZ_CP043494.1"/>
</dbReference>
<accession>A0ABY9WQZ5</accession>
<name>A0ABY9WQZ5_9BACT</name>
<dbReference type="Gene3D" id="6.10.140.1950">
    <property type="match status" value="1"/>
</dbReference>
<dbReference type="Gene3D" id="3.30.160.20">
    <property type="match status" value="1"/>
</dbReference>
<sequence length="362" mass="40455">MIDKLEEVERKFERLTADLSNPDIISDTAKLQKVSKERAGLEKLVETFRTYRKVVDDLKEVEAWLGSSDPDEKAYAREALPGLKEQREELEQKLKILLLPKDPNDEKDVILEIRAGAGGDEAGLFAEEVMQMYLRYADRKGWKSEIIDMSPGSVGGVKDVTIMLSGEGVYSHMKYESGVHRVQRVPATEAQGRIHTSTITVSVMPEAEDVDIKLNPADIEMQVMRSTGSGGQSVNTTDSAVRLIHKPSGIVVKCQQEKSQTKNRAMAERMLRAKLYEIEQERIRNERDSMRRGQVGTGDRSEKIRTYNFPQDRLTDHRIGLTVHNLPAIMSGGVEDVITACRTHYQAEALKQQMGGGPGASA</sequence>
<dbReference type="Proteomes" id="UP001611383">
    <property type="component" value="Chromosome"/>
</dbReference>
<comment type="similarity">
    <text evidence="2 5">Belongs to the prokaryotic/mitochondrial release factor family.</text>
</comment>
<dbReference type="HAMAP" id="MF_00093">
    <property type="entry name" value="Rel_fac_1"/>
    <property type="match status" value="1"/>
</dbReference>
<dbReference type="PROSITE" id="PS00745">
    <property type="entry name" value="RF_PROK_I"/>
    <property type="match status" value="1"/>
</dbReference>
<evidence type="ECO:0000259" key="7">
    <source>
        <dbReference type="PROSITE" id="PS00745"/>
    </source>
</evidence>
<keyword evidence="3 5" id="KW-0488">Methylation</keyword>
<comment type="PTM">
    <text evidence="5">Methylated by PrmC. Methylation increases the termination efficiency of RF1.</text>
</comment>
<evidence type="ECO:0000313" key="9">
    <source>
        <dbReference type="Proteomes" id="UP001611383"/>
    </source>
</evidence>
<keyword evidence="4 5" id="KW-0648">Protein biosynthesis</keyword>
<comment type="function">
    <text evidence="1 5">Peptide chain release factor 1 directs the termination of translation in response to the peptide chain termination codons UAG and UAA.</text>
</comment>
<evidence type="ECO:0000256" key="6">
    <source>
        <dbReference type="NCBIfam" id="TIGR00019"/>
    </source>
</evidence>
<reference evidence="8 9" key="1">
    <citation type="submission" date="2019-08" db="EMBL/GenBank/DDBJ databases">
        <title>Archangium and Cystobacter genomes.</title>
        <authorList>
            <person name="Chen I.-C.K."/>
            <person name="Wielgoss S."/>
        </authorList>
    </citation>
    <scope>NUCLEOTIDE SEQUENCE [LARGE SCALE GENOMIC DNA]</scope>
    <source>
        <strain evidence="8 9">Cbm 6</strain>
    </source>
</reference>
<protein>
    <recommendedName>
        <fullName evidence="5 6">Peptide chain release factor 1</fullName>
        <shortName evidence="5">RF-1</shortName>
    </recommendedName>
</protein>
<evidence type="ECO:0000313" key="8">
    <source>
        <dbReference type="EMBL" id="WNG46232.1"/>
    </source>
</evidence>
<dbReference type="InterPro" id="IPR005139">
    <property type="entry name" value="PCRF"/>
</dbReference>
<evidence type="ECO:0000256" key="4">
    <source>
        <dbReference type="ARBA" id="ARBA00022917"/>
    </source>
</evidence>
<keyword evidence="9" id="KW-1185">Reference proteome</keyword>
<comment type="subcellular location">
    <subcellularLocation>
        <location evidence="5">Cytoplasm</location>
    </subcellularLocation>
</comment>
<dbReference type="PANTHER" id="PTHR43804">
    <property type="entry name" value="LD18447P"/>
    <property type="match status" value="1"/>
</dbReference>
<organism evidence="8 9">
    <name type="scientific">Archangium minus</name>
    <dbReference type="NCBI Taxonomy" id="83450"/>
    <lineage>
        <taxon>Bacteria</taxon>
        <taxon>Pseudomonadati</taxon>
        <taxon>Myxococcota</taxon>
        <taxon>Myxococcia</taxon>
        <taxon>Myxococcales</taxon>
        <taxon>Cystobacterineae</taxon>
        <taxon>Archangiaceae</taxon>
        <taxon>Archangium</taxon>
    </lineage>
</organism>
<dbReference type="NCBIfam" id="NF001859">
    <property type="entry name" value="PRK00591.1"/>
    <property type="match status" value="1"/>
</dbReference>
<proteinExistence type="inferred from homology"/>
<dbReference type="InterPro" id="IPR045853">
    <property type="entry name" value="Pep_chain_release_fac_I_sf"/>
</dbReference>
<dbReference type="InterPro" id="IPR004373">
    <property type="entry name" value="RF-1"/>
</dbReference>
<feature type="domain" description="Prokaryotic-type class I peptide chain release factors" evidence="7">
    <location>
        <begin position="225"/>
        <end position="241"/>
    </location>
</feature>
<keyword evidence="5" id="KW-0963">Cytoplasm</keyword>
<dbReference type="NCBIfam" id="TIGR00019">
    <property type="entry name" value="prfA"/>
    <property type="match status" value="1"/>
</dbReference>
<dbReference type="Pfam" id="PF03462">
    <property type="entry name" value="PCRF"/>
    <property type="match status" value="1"/>
</dbReference>
<dbReference type="PANTHER" id="PTHR43804:SF7">
    <property type="entry name" value="LD18447P"/>
    <property type="match status" value="1"/>
</dbReference>
<evidence type="ECO:0000256" key="2">
    <source>
        <dbReference type="ARBA" id="ARBA00010835"/>
    </source>
</evidence>
<gene>
    <name evidence="5 8" type="primary">prfA</name>
    <name evidence="8" type="ORF">F0U60_20485</name>
</gene>
<dbReference type="SUPFAM" id="SSF75620">
    <property type="entry name" value="Release factor"/>
    <property type="match status" value="1"/>
</dbReference>
<evidence type="ECO:0000256" key="3">
    <source>
        <dbReference type="ARBA" id="ARBA00022481"/>
    </source>
</evidence>
<dbReference type="EMBL" id="CP043494">
    <property type="protein sequence ID" value="WNG46232.1"/>
    <property type="molecule type" value="Genomic_DNA"/>
</dbReference>